<proteinExistence type="predicted"/>
<reference evidence="3" key="1">
    <citation type="submission" date="2022-09" db="EMBL/GenBank/DDBJ databases">
        <title>Winslowiella arboricola sp. nov., isolated from bleeding cankers on broadleaf hosts.</title>
        <authorList>
            <person name="Brady C."/>
            <person name="Kaur S."/>
            <person name="Crampton B."/>
            <person name="Maddock D."/>
            <person name="Arnold D."/>
            <person name="Denman S."/>
        </authorList>
    </citation>
    <scope>NUCLEOTIDE SEQUENCE</scope>
    <source>
        <strain evidence="3">BAC 15a-03b</strain>
    </source>
</reference>
<dbReference type="EMBL" id="JAODIM010000041">
    <property type="protein sequence ID" value="MCU5778447.1"/>
    <property type="molecule type" value="Genomic_DNA"/>
</dbReference>
<sequence>MKKNLLALCLALPSAVFAASNPIDSALESCLNSNSSTVGMSQCYDTANQSWDKEMNRQYNSVMKKLNSGQKAKLRDAQRNWLKYRDSWLTAAKGWYLAEQGTMAGLSLGAQGVQLIKNQALLLKSLNQGSCANPDDCQ</sequence>
<organism evidence="3 4">
    <name type="scientific">Winslowiella arboricola</name>
    <dbReference type="NCBI Taxonomy" id="2978220"/>
    <lineage>
        <taxon>Bacteria</taxon>
        <taxon>Pseudomonadati</taxon>
        <taxon>Pseudomonadota</taxon>
        <taxon>Gammaproteobacteria</taxon>
        <taxon>Enterobacterales</taxon>
        <taxon>Erwiniaceae</taxon>
        <taxon>Winslowiella</taxon>
    </lineage>
</organism>
<dbReference type="Pfam" id="PF07007">
    <property type="entry name" value="LprI"/>
    <property type="match status" value="1"/>
</dbReference>
<keyword evidence="1" id="KW-0732">Signal</keyword>
<feature type="domain" description="Lysozyme inhibitor LprI-like N-terminal" evidence="2">
    <location>
        <begin position="30"/>
        <end position="106"/>
    </location>
</feature>
<feature type="signal peptide" evidence="1">
    <location>
        <begin position="1"/>
        <end position="18"/>
    </location>
</feature>
<dbReference type="SUPFAM" id="SSF46984">
    <property type="entry name" value="Smac/diablo"/>
    <property type="match status" value="1"/>
</dbReference>
<gene>
    <name evidence="3" type="ORF">N5923_13195</name>
</gene>
<evidence type="ECO:0000256" key="1">
    <source>
        <dbReference type="SAM" id="SignalP"/>
    </source>
</evidence>
<protein>
    <submittedName>
        <fullName evidence="3">DUF1311 domain-containing protein</fullName>
    </submittedName>
</protein>
<dbReference type="PANTHER" id="PTHR39176:SF1">
    <property type="entry name" value="PERIPLASMIC PROTEIN"/>
    <property type="match status" value="1"/>
</dbReference>
<dbReference type="AlphaFoldDB" id="A0A9J6PWR1"/>
<evidence type="ECO:0000313" key="4">
    <source>
        <dbReference type="Proteomes" id="UP001064262"/>
    </source>
</evidence>
<name>A0A9J6PWR1_9GAMM</name>
<evidence type="ECO:0000259" key="2">
    <source>
        <dbReference type="Pfam" id="PF07007"/>
    </source>
</evidence>
<keyword evidence="4" id="KW-1185">Reference proteome</keyword>
<dbReference type="InterPro" id="IPR009062">
    <property type="entry name" value="Smac/DIABLO-like_sf"/>
</dbReference>
<dbReference type="RefSeq" id="WP_267142971.1">
    <property type="nucleotide sequence ID" value="NZ_JAODIL010000074.1"/>
</dbReference>
<dbReference type="InterPro" id="IPR009739">
    <property type="entry name" value="LprI-like_N"/>
</dbReference>
<dbReference type="Gene3D" id="1.20.1270.180">
    <property type="match status" value="1"/>
</dbReference>
<evidence type="ECO:0000313" key="3">
    <source>
        <dbReference type="EMBL" id="MCU5778447.1"/>
    </source>
</evidence>
<accession>A0A9J6PWR1</accession>
<dbReference type="Proteomes" id="UP001064262">
    <property type="component" value="Unassembled WGS sequence"/>
</dbReference>
<dbReference type="PANTHER" id="PTHR39176">
    <property type="entry name" value="PERIPLASMIC PROTEIN-RELATED"/>
    <property type="match status" value="1"/>
</dbReference>
<feature type="chain" id="PRO_5039909464" evidence="1">
    <location>
        <begin position="19"/>
        <end position="138"/>
    </location>
</feature>
<comment type="caution">
    <text evidence="3">The sequence shown here is derived from an EMBL/GenBank/DDBJ whole genome shotgun (WGS) entry which is preliminary data.</text>
</comment>